<dbReference type="Pfam" id="PF12937">
    <property type="entry name" value="F-box-like"/>
    <property type="match status" value="1"/>
</dbReference>
<dbReference type="HOGENOM" id="CLU_045184_0_0_1"/>
<evidence type="ECO:0000256" key="6">
    <source>
        <dbReference type="SAM" id="MobiDB-lite"/>
    </source>
</evidence>
<dbReference type="CDD" id="cd23826">
    <property type="entry name" value="UEV_Morgue-like"/>
    <property type="match status" value="1"/>
</dbReference>
<dbReference type="PANTHER" id="PTHR24068">
    <property type="entry name" value="UBIQUITIN-CONJUGATING ENZYME E2"/>
    <property type="match status" value="1"/>
</dbReference>
<dbReference type="GO" id="GO:0005524">
    <property type="term" value="F:ATP binding"/>
    <property type="evidence" value="ECO:0007669"/>
    <property type="project" value="UniProtKB-KW"/>
</dbReference>
<dbReference type="Proteomes" id="UP000009192">
    <property type="component" value="Unassembled WGS sequence"/>
</dbReference>
<evidence type="ECO:0000313" key="9">
    <source>
        <dbReference type="EMBL" id="EDW12964.2"/>
    </source>
</evidence>
<dbReference type="eggNOG" id="KOG0417">
    <property type="taxonomic scope" value="Eukaryota"/>
</dbReference>
<dbReference type="InterPro" id="IPR016135">
    <property type="entry name" value="UBQ-conjugating_enzyme/RWD"/>
</dbReference>
<dbReference type="InParanoid" id="B4KER4"/>
<reference evidence="9 10" key="1">
    <citation type="journal article" date="2007" name="Nature">
        <title>Evolution of genes and genomes on the Drosophila phylogeny.</title>
        <authorList>
            <consortium name="Drosophila 12 Genomes Consortium"/>
            <person name="Clark A.G."/>
            <person name="Eisen M.B."/>
            <person name="Smith D.R."/>
            <person name="Bergman C.M."/>
            <person name="Oliver B."/>
            <person name="Markow T.A."/>
            <person name="Kaufman T.C."/>
            <person name="Kellis M."/>
            <person name="Gelbart W."/>
            <person name="Iyer V.N."/>
            <person name="Pollard D.A."/>
            <person name="Sackton T.B."/>
            <person name="Larracuente A.M."/>
            <person name="Singh N.D."/>
            <person name="Abad J.P."/>
            <person name="Abt D.N."/>
            <person name="Adryan B."/>
            <person name="Aguade M."/>
            <person name="Akashi H."/>
            <person name="Anderson W.W."/>
            <person name="Aquadro C.F."/>
            <person name="Ardell D.H."/>
            <person name="Arguello R."/>
            <person name="Artieri C.G."/>
            <person name="Barbash D.A."/>
            <person name="Barker D."/>
            <person name="Barsanti P."/>
            <person name="Batterham P."/>
            <person name="Batzoglou S."/>
            <person name="Begun D."/>
            <person name="Bhutkar A."/>
            <person name="Blanco E."/>
            <person name="Bosak S.A."/>
            <person name="Bradley R.K."/>
            <person name="Brand A.D."/>
            <person name="Brent M.R."/>
            <person name="Brooks A.N."/>
            <person name="Brown R.H."/>
            <person name="Butlin R.K."/>
            <person name="Caggese C."/>
            <person name="Calvi B.R."/>
            <person name="Bernardo de Carvalho A."/>
            <person name="Caspi A."/>
            <person name="Castrezana S."/>
            <person name="Celniker S.E."/>
            <person name="Chang J.L."/>
            <person name="Chapple C."/>
            <person name="Chatterji S."/>
            <person name="Chinwalla A."/>
            <person name="Civetta A."/>
            <person name="Clifton S.W."/>
            <person name="Comeron J.M."/>
            <person name="Costello J.C."/>
            <person name="Coyne J.A."/>
            <person name="Daub J."/>
            <person name="David R.G."/>
            <person name="Delcher A.L."/>
            <person name="Delehaunty K."/>
            <person name="Do C.B."/>
            <person name="Ebling H."/>
            <person name="Edwards K."/>
            <person name="Eickbush T."/>
            <person name="Evans J.D."/>
            <person name="Filipski A."/>
            <person name="Findeiss S."/>
            <person name="Freyhult E."/>
            <person name="Fulton L."/>
            <person name="Fulton R."/>
            <person name="Garcia A.C."/>
            <person name="Gardiner A."/>
            <person name="Garfield D.A."/>
            <person name="Garvin B.E."/>
            <person name="Gibson G."/>
            <person name="Gilbert D."/>
            <person name="Gnerre S."/>
            <person name="Godfrey J."/>
            <person name="Good R."/>
            <person name="Gotea V."/>
            <person name="Gravely B."/>
            <person name="Greenberg A.J."/>
            <person name="Griffiths-Jones S."/>
            <person name="Gross S."/>
            <person name="Guigo R."/>
            <person name="Gustafson E.A."/>
            <person name="Haerty W."/>
            <person name="Hahn M.W."/>
            <person name="Halligan D.L."/>
            <person name="Halpern A.L."/>
            <person name="Halter G.M."/>
            <person name="Han M.V."/>
            <person name="Heger A."/>
            <person name="Hillier L."/>
            <person name="Hinrichs A.S."/>
            <person name="Holmes I."/>
            <person name="Hoskins R.A."/>
            <person name="Hubisz M.J."/>
            <person name="Hultmark D."/>
            <person name="Huntley M.A."/>
            <person name="Jaffe D.B."/>
            <person name="Jagadeeshan S."/>
            <person name="Jeck W.R."/>
            <person name="Johnson J."/>
            <person name="Jones C.D."/>
            <person name="Jordan W.C."/>
            <person name="Karpen G.H."/>
            <person name="Kataoka E."/>
            <person name="Keightley P.D."/>
            <person name="Kheradpour P."/>
            <person name="Kirkness E.F."/>
            <person name="Koerich L.B."/>
            <person name="Kristiansen K."/>
            <person name="Kudrna D."/>
            <person name="Kulathinal R.J."/>
            <person name="Kumar S."/>
            <person name="Kwok R."/>
            <person name="Lander E."/>
            <person name="Langley C.H."/>
            <person name="Lapoint R."/>
            <person name="Lazzaro B.P."/>
            <person name="Lee S.J."/>
            <person name="Levesque L."/>
            <person name="Li R."/>
            <person name="Lin C.F."/>
            <person name="Lin M.F."/>
            <person name="Lindblad-Toh K."/>
            <person name="Llopart A."/>
            <person name="Long M."/>
            <person name="Low L."/>
            <person name="Lozovsky E."/>
            <person name="Lu J."/>
            <person name="Luo M."/>
            <person name="Machado C.A."/>
            <person name="Makalowski W."/>
            <person name="Marzo M."/>
            <person name="Matsuda M."/>
            <person name="Matzkin L."/>
            <person name="McAllister B."/>
            <person name="McBride C.S."/>
            <person name="McKernan B."/>
            <person name="McKernan K."/>
            <person name="Mendez-Lago M."/>
            <person name="Minx P."/>
            <person name="Mollenhauer M.U."/>
            <person name="Montooth K."/>
            <person name="Mount S.M."/>
            <person name="Mu X."/>
            <person name="Myers E."/>
            <person name="Negre B."/>
            <person name="Newfeld S."/>
            <person name="Nielsen R."/>
            <person name="Noor M.A."/>
            <person name="O'Grady P."/>
            <person name="Pachter L."/>
            <person name="Papaceit M."/>
            <person name="Parisi M.J."/>
            <person name="Parisi M."/>
            <person name="Parts L."/>
            <person name="Pedersen J.S."/>
            <person name="Pesole G."/>
            <person name="Phillippy A.M."/>
            <person name="Ponting C.P."/>
            <person name="Pop M."/>
            <person name="Porcelli D."/>
            <person name="Powell J.R."/>
            <person name="Prohaska S."/>
            <person name="Pruitt K."/>
            <person name="Puig M."/>
            <person name="Quesneville H."/>
            <person name="Ram K.R."/>
            <person name="Rand D."/>
            <person name="Rasmussen M.D."/>
            <person name="Reed L.K."/>
            <person name="Reenan R."/>
            <person name="Reily A."/>
            <person name="Remington K.A."/>
            <person name="Rieger T.T."/>
            <person name="Ritchie M.G."/>
            <person name="Robin C."/>
            <person name="Rogers Y.H."/>
            <person name="Rohde C."/>
            <person name="Rozas J."/>
            <person name="Rubenfield M.J."/>
            <person name="Ruiz A."/>
            <person name="Russo S."/>
            <person name="Salzberg S.L."/>
            <person name="Sanchez-Gracia A."/>
            <person name="Saranga D.J."/>
            <person name="Sato H."/>
            <person name="Schaeffer S.W."/>
            <person name="Schatz M.C."/>
            <person name="Schlenke T."/>
            <person name="Schwartz R."/>
            <person name="Segarra C."/>
            <person name="Singh R.S."/>
            <person name="Sirot L."/>
            <person name="Sirota M."/>
            <person name="Sisneros N.B."/>
            <person name="Smith C.D."/>
            <person name="Smith T.F."/>
            <person name="Spieth J."/>
            <person name="Stage D.E."/>
            <person name="Stark A."/>
            <person name="Stephan W."/>
            <person name="Strausberg R.L."/>
            <person name="Strempel S."/>
            <person name="Sturgill D."/>
            <person name="Sutton G."/>
            <person name="Sutton G.G."/>
            <person name="Tao W."/>
            <person name="Teichmann S."/>
            <person name="Tobari Y.N."/>
            <person name="Tomimura Y."/>
            <person name="Tsolas J.M."/>
            <person name="Valente V.L."/>
            <person name="Venter E."/>
            <person name="Venter J.C."/>
            <person name="Vicario S."/>
            <person name="Vieira F.G."/>
            <person name="Vilella A.J."/>
            <person name="Villasante A."/>
            <person name="Walenz B."/>
            <person name="Wang J."/>
            <person name="Wasserman M."/>
            <person name="Watts T."/>
            <person name="Wilson D."/>
            <person name="Wilson R.K."/>
            <person name="Wing R.A."/>
            <person name="Wolfner M.F."/>
            <person name="Wong A."/>
            <person name="Wong G.K."/>
            <person name="Wu C.I."/>
            <person name="Wu G."/>
            <person name="Yamamoto D."/>
            <person name="Yang H.P."/>
            <person name="Yang S.P."/>
            <person name="Yorke J.A."/>
            <person name="Yoshida K."/>
            <person name="Zdobnov E."/>
            <person name="Zhang P."/>
            <person name="Zhang Y."/>
            <person name="Zimin A.V."/>
            <person name="Baldwin J."/>
            <person name="Abdouelleil A."/>
            <person name="Abdulkadir J."/>
            <person name="Abebe A."/>
            <person name="Abera B."/>
            <person name="Abreu J."/>
            <person name="Acer S.C."/>
            <person name="Aftuck L."/>
            <person name="Alexander A."/>
            <person name="An P."/>
            <person name="Anderson E."/>
            <person name="Anderson S."/>
            <person name="Arachi H."/>
            <person name="Azer M."/>
            <person name="Bachantsang P."/>
            <person name="Barry A."/>
            <person name="Bayul T."/>
            <person name="Berlin A."/>
            <person name="Bessette D."/>
            <person name="Bloom T."/>
            <person name="Blye J."/>
            <person name="Boguslavskiy L."/>
            <person name="Bonnet C."/>
            <person name="Boukhgalter B."/>
            <person name="Bourzgui I."/>
            <person name="Brown A."/>
            <person name="Cahill P."/>
            <person name="Channer S."/>
            <person name="Cheshatsang Y."/>
            <person name="Chuda L."/>
            <person name="Citroen M."/>
            <person name="Collymore A."/>
            <person name="Cooke P."/>
            <person name="Costello M."/>
            <person name="D'Aco K."/>
            <person name="Daza R."/>
            <person name="De Haan G."/>
            <person name="DeGray S."/>
            <person name="DeMaso C."/>
            <person name="Dhargay N."/>
            <person name="Dooley K."/>
            <person name="Dooley E."/>
            <person name="Doricent M."/>
            <person name="Dorje P."/>
            <person name="Dorjee K."/>
            <person name="Dupes A."/>
            <person name="Elong R."/>
            <person name="Falk J."/>
            <person name="Farina A."/>
            <person name="Faro S."/>
            <person name="Ferguson D."/>
            <person name="Fisher S."/>
            <person name="Foley C.D."/>
            <person name="Franke A."/>
            <person name="Friedrich D."/>
            <person name="Gadbois L."/>
            <person name="Gearin G."/>
            <person name="Gearin C.R."/>
            <person name="Giannoukos G."/>
            <person name="Goode T."/>
            <person name="Graham J."/>
            <person name="Grandbois E."/>
            <person name="Grewal S."/>
            <person name="Gyaltsen K."/>
            <person name="Hafez N."/>
            <person name="Hagos B."/>
            <person name="Hall J."/>
            <person name="Henson C."/>
            <person name="Hollinger A."/>
            <person name="Honan T."/>
            <person name="Huard M.D."/>
            <person name="Hughes L."/>
            <person name="Hurhula B."/>
            <person name="Husby M.E."/>
            <person name="Kamat A."/>
            <person name="Kanga B."/>
            <person name="Kashin S."/>
            <person name="Khazanovich D."/>
            <person name="Kisner P."/>
            <person name="Lance K."/>
            <person name="Lara M."/>
            <person name="Lee W."/>
            <person name="Lennon N."/>
            <person name="Letendre F."/>
            <person name="LeVine R."/>
            <person name="Lipovsky A."/>
            <person name="Liu X."/>
            <person name="Liu J."/>
            <person name="Liu S."/>
            <person name="Lokyitsang T."/>
            <person name="Lokyitsang Y."/>
            <person name="Lubonja R."/>
            <person name="Lui A."/>
            <person name="MacDonald P."/>
            <person name="Magnisalis V."/>
            <person name="Maru K."/>
            <person name="Matthews C."/>
            <person name="McCusker W."/>
            <person name="McDonough S."/>
            <person name="Mehta T."/>
            <person name="Meldrim J."/>
            <person name="Meneus L."/>
            <person name="Mihai O."/>
            <person name="Mihalev A."/>
            <person name="Mihova T."/>
            <person name="Mittelman R."/>
            <person name="Mlenga V."/>
            <person name="Montmayeur A."/>
            <person name="Mulrain L."/>
            <person name="Navidi A."/>
            <person name="Naylor J."/>
            <person name="Negash T."/>
            <person name="Nguyen T."/>
            <person name="Nguyen N."/>
            <person name="Nicol R."/>
            <person name="Norbu C."/>
            <person name="Norbu N."/>
            <person name="Novod N."/>
            <person name="O'Neill B."/>
            <person name="Osman S."/>
            <person name="Markiewicz E."/>
            <person name="Oyono O.L."/>
            <person name="Patti C."/>
            <person name="Phunkhang P."/>
            <person name="Pierre F."/>
            <person name="Priest M."/>
            <person name="Raghuraman S."/>
            <person name="Rege F."/>
            <person name="Reyes R."/>
            <person name="Rise C."/>
            <person name="Rogov P."/>
            <person name="Ross K."/>
            <person name="Ryan E."/>
            <person name="Settipalli S."/>
            <person name="Shea T."/>
            <person name="Sherpa N."/>
            <person name="Shi L."/>
            <person name="Shih D."/>
            <person name="Sparrow T."/>
            <person name="Spaulding J."/>
            <person name="Stalker J."/>
            <person name="Stange-Thomann N."/>
            <person name="Stavropoulos S."/>
            <person name="Stone C."/>
            <person name="Strader C."/>
            <person name="Tesfaye S."/>
            <person name="Thomson T."/>
            <person name="Thoulutsang Y."/>
            <person name="Thoulutsang D."/>
            <person name="Topham K."/>
            <person name="Topping I."/>
            <person name="Tsamla T."/>
            <person name="Vassiliev H."/>
            <person name="Vo A."/>
            <person name="Wangchuk T."/>
            <person name="Wangdi T."/>
            <person name="Weiand M."/>
            <person name="Wilkinson J."/>
            <person name="Wilson A."/>
            <person name="Yadav S."/>
            <person name="Young G."/>
            <person name="Yu Q."/>
            <person name="Zembek L."/>
            <person name="Zhong D."/>
            <person name="Zimmer A."/>
            <person name="Zwirko Z."/>
            <person name="Jaffe D.B."/>
            <person name="Alvarez P."/>
            <person name="Brockman W."/>
            <person name="Butler J."/>
            <person name="Chin C."/>
            <person name="Gnerre S."/>
            <person name="Grabherr M."/>
            <person name="Kleber M."/>
            <person name="Mauceli E."/>
            <person name="MacCallum I."/>
        </authorList>
    </citation>
    <scope>NUCLEOTIDE SEQUENCE [LARGE SCALE GENOMIC DNA]</scope>
    <source>
        <strain evidence="10">Tucson 15081-1352.22</strain>
    </source>
</reference>
<evidence type="ECO:0000259" key="7">
    <source>
        <dbReference type="PROSITE" id="PS50127"/>
    </source>
</evidence>
<dbReference type="InterPro" id="IPR001810">
    <property type="entry name" value="F-box_dom"/>
</dbReference>
<dbReference type="AlphaFoldDB" id="B4KER4"/>
<keyword evidence="10" id="KW-1185">Reference proteome</keyword>
<dbReference type="EC" id="2.3.2.23" evidence="1"/>
<dbReference type="Gene3D" id="1.20.1280.50">
    <property type="match status" value="1"/>
</dbReference>
<gene>
    <name evidence="9" type="primary">Dmoj\GI17963</name>
    <name evidence="9" type="ORF">Dmoj_GI17963</name>
</gene>
<evidence type="ECO:0000259" key="8">
    <source>
        <dbReference type="PROSITE" id="PS50181"/>
    </source>
</evidence>
<dbReference type="KEGG" id="dmo:Dmoj_GI17963"/>
<feature type="compositionally biased region" description="Low complexity" evidence="6">
    <location>
        <begin position="148"/>
        <end position="201"/>
    </location>
</feature>
<evidence type="ECO:0000256" key="5">
    <source>
        <dbReference type="ARBA" id="ARBA00022840"/>
    </source>
</evidence>
<evidence type="ECO:0000256" key="3">
    <source>
        <dbReference type="ARBA" id="ARBA00022741"/>
    </source>
</evidence>
<dbReference type="PROSITE" id="PS50127">
    <property type="entry name" value="UBC_2"/>
    <property type="match status" value="1"/>
</dbReference>
<keyword evidence="4" id="KW-0833">Ubl conjugation pathway</keyword>
<feature type="region of interest" description="Disordered" evidence="6">
    <location>
        <begin position="110"/>
        <end position="133"/>
    </location>
</feature>
<dbReference type="SMART" id="SM00212">
    <property type="entry name" value="UBCc"/>
    <property type="match status" value="1"/>
</dbReference>
<dbReference type="InterPro" id="IPR000608">
    <property type="entry name" value="UBC"/>
</dbReference>
<protein>
    <recommendedName>
        <fullName evidence="1">E2 ubiquitin-conjugating enzyme</fullName>
        <ecNumber evidence="1">2.3.2.23</ecNumber>
    </recommendedName>
</protein>
<dbReference type="PROSITE" id="PS50181">
    <property type="entry name" value="FBOX"/>
    <property type="match status" value="1"/>
</dbReference>
<feature type="domain" description="UBC core" evidence="7">
    <location>
        <begin position="366"/>
        <end position="513"/>
    </location>
</feature>
<dbReference type="CDD" id="cd09917">
    <property type="entry name" value="F-box_SF"/>
    <property type="match status" value="1"/>
</dbReference>
<dbReference type="InterPro" id="IPR036047">
    <property type="entry name" value="F-box-like_dom_sf"/>
</dbReference>
<keyword evidence="3" id="KW-0547">Nucleotide-binding</keyword>
<dbReference type="Pfam" id="PF00179">
    <property type="entry name" value="UQ_con"/>
    <property type="match status" value="1"/>
</dbReference>
<sequence length="520" mass="59438">MTKKTSVVFFYNNFRRITKMSSCVQQQNDDEQLLQQLNVSDDEMDDSGDIAEEEEKDKQLLTEPTFSFSNSHACWVCNGYYGPNFGEPLCGACHAFLYNAQRAEELLTELSDDEDSGNDEPPFKDKQEDDETENDADIMGFEDLEDAAPAAPQQQQQQPQQQQPHPQQLQQPANNQAEHIEEAQPAQQQAEPQVEPQALPARRGTPERDYEHERAVNPFLLPIKRPRPAAPHALPHYMLELTDGRARAHEYNAINSGNSSGSSGSKCITNRIPVEVMLKIFAYLDDMSLWMASEVCKQWNEIIVKNTAQTMWKTYIKQRWPLFECLADQPDWYKLYGALMSSCFCRTCLIDLGSQSPPAGELGNMIRNNFLRGEANLLNSYEAEGISAIPLDRQNNYWQATILGPPGSPYEGGKFFLFIYFPERYPMTPPTVRFLTKILHPNVSRHGDVGIDIFQQQNWSLALNVAKVLLSVQSLLTDPYTEVCMEPELGYIYEHERSRFEQLVRAWTWKYAMLELMAPH</sequence>
<dbReference type="FunCoup" id="B4KER4">
    <property type="interactions" value="29"/>
</dbReference>
<dbReference type="GO" id="GO:0036435">
    <property type="term" value="F:K48-linked polyubiquitin modification-dependent protein binding"/>
    <property type="evidence" value="ECO:0007669"/>
    <property type="project" value="EnsemblMetazoa"/>
</dbReference>
<proteinExistence type="predicted"/>
<accession>B4KER4</accession>
<dbReference type="SUPFAM" id="SSF54495">
    <property type="entry name" value="UBC-like"/>
    <property type="match status" value="1"/>
</dbReference>
<dbReference type="GO" id="GO:0043161">
    <property type="term" value="P:proteasome-mediated ubiquitin-dependent protein catabolic process"/>
    <property type="evidence" value="ECO:0007669"/>
    <property type="project" value="EnsemblMetazoa"/>
</dbReference>
<evidence type="ECO:0000256" key="4">
    <source>
        <dbReference type="ARBA" id="ARBA00022786"/>
    </source>
</evidence>
<dbReference type="GO" id="GO:1901694">
    <property type="term" value="P:positive regulation of compound eye retinal cell apoptotic process"/>
    <property type="evidence" value="ECO:0007669"/>
    <property type="project" value="EnsemblMetazoa"/>
</dbReference>
<dbReference type="GO" id="GO:0061631">
    <property type="term" value="F:ubiquitin conjugating enzyme activity"/>
    <property type="evidence" value="ECO:0007669"/>
    <property type="project" value="UniProtKB-EC"/>
</dbReference>
<keyword evidence="2" id="KW-0808">Transferase</keyword>
<evidence type="ECO:0000256" key="2">
    <source>
        <dbReference type="ARBA" id="ARBA00022679"/>
    </source>
</evidence>
<keyword evidence="5" id="KW-0067">ATP-binding</keyword>
<feature type="region of interest" description="Disordered" evidence="6">
    <location>
        <begin position="148"/>
        <end position="211"/>
    </location>
</feature>
<feature type="domain" description="F-box" evidence="8">
    <location>
        <begin position="266"/>
        <end position="315"/>
    </location>
</feature>
<dbReference type="EMBL" id="CH933807">
    <property type="protein sequence ID" value="EDW12964.2"/>
    <property type="molecule type" value="Genomic_DNA"/>
</dbReference>
<evidence type="ECO:0000313" key="10">
    <source>
        <dbReference type="Proteomes" id="UP000009192"/>
    </source>
</evidence>
<dbReference type="SUPFAM" id="SSF81383">
    <property type="entry name" value="F-box domain"/>
    <property type="match status" value="1"/>
</dbReference>
<dbReference type="OrthoDB" id="9973183at2759"/>
<evidence type="ECO:0000256" key="1">
    <source>
        <dbReference type="ARBA" id="ARBA00012486"/>
    </source>
</evidence>
<organism evidence="9 10">
    <name type="scientific">Drosophila mojavensis</name>
    <name type="common">Fruit fly</name>
    <dbReference type="NCBI Taxonomy" id="7230"/>
    <lineage>
        <taxon>Eukaryota</taxon>
        <taxon>Metazoa</taxon>
        <taxon>Ecdysozoa</taxon>
        <taxon>Arthropoda</taxon>
        <taxon>Hexapoda</taxon>
        <taxon>Insecta</taxon>
        <taxon>Pterygota</taxon>
        <taxon>Neoptera</taxon>
        <taxon>Endopterygota</taxon>
        <taxon>Diptera</taxon>
        <taxon>Brachycera</taxon>
        <taxon>Muscomorpha</taxon>
        <taxon>Ephydroidea</taxon>
        <taxon>Drosophilidae</taxon>
        <taxon>Drosophila</taxon>
    </lineage>
</organism>
<dbReference type="FunFam" id="3.10.110.10:FF:000060">
    <property type="entry name" value="Ubiquitin conjugating enzyme (UbcB)"/>
    <property type="match status" value="1"/>
</dbReference>
<name>B4KER4_DROMO</name>
<dbReference type="SMR" id="B4KER4"/>
<dbReference type="Gene3D" id="3.10.110.10">
    <property type="entry name" value="Ubiquitin Conjugating Enzyme"/>
    <property type="match status" value="1"/>
</dbReference>